<keyword evidence="1" id="KW-0812">Transmembrane</keyword>
<dbReference type="EMBL" id="BBRZ01000017">
    <property type="protein sequence ID" value="GAM55679.1"/>
    <property type="molecule type" value="Genomic_DNA"/>
</dbReference>
<keyword evidence="1" id="KW-1133">Transmembrane helix</keyword>
<evidence type="ECO:0000313" key="3">
    <source>
        <dbReference type="Proteomes" id="UP000031671"/>
    </source>
</evidence>
<feature type="transmembrane region" description="Helical" evidence="1">
    <location>
        <begin position="61"/>
        <end position="81"/>
    </location>
</feature>
<proteinExistence type="predicted"/>
<reference evidence="2 3" key="1">
    <citation type="submission" date="2015-01" db="EMBL/GenBank/DDBJ databases">
        <title>Vibrio sp. C1 JCM 19231 whole genome shotgun sequence.</title>
        <authorList>
            <person name="Sawabe T."/>
            <person name="Meirelles P."/>
            <person name="Feng G."/>
            <person name="Sayaka M."/>
            <person name="Hattori M."/>
            <person name="Ohkuma M."/>
        </authorList>
    </citation>
    <scope>NUCLEOTIDE SEQUENCE [LARGE SCALE GENOMIC DNA]</scope>
    <source>
        <strain evidence="3">JCM 19231</strain>
    </source>
</reference>
<reference evidence="2 3" key="2">
    <citation type="submission" date="2015-01" db="EMBL/GenBank/DDBJ databases">
        <authorList>
            <consortium name="NBRP consortium"/>
            <person name="Sawabe T."/>
            <person name="Meirelles P."/>
            <person name="Feng G."/>
            <person name="Sayaka M."/>
            <person name="Hattori M."/>
            <person name="Ohkuma M."/>
        </authorList>
    </citation>
    <scope>NUCLEOTIDE SEQUENCE [LARGE SCALE GENOMIC DNA]</scope>
    <source>
        <strain evidence="3">JCM 19231</strain>
    </source>
</reference>
<keyword evidence="1" id="KW-0472">Membrane</keyword>
<keyword evidence="3" id="KW-1185">Reference proteome</keyword>
<sequence>MRVSQSVTVVFGALIIMVALFINSLRGLSLFDAMMYVSTLLQMPILVPLFFGMFIKKTPDWAAWATLAVGMFVSYLVSFVITPDVIANLLGLENGFTSVRQQTLP</sequence>
<feature type="transmembrane region" description="Helical" evidence="1">
    <location>
        <begin position="6"/>
        <end position="22"/>
    </location>
</feature>
<dbReference type="InterPro" id="IPR038377">
    <property type="entry name" value="Na/Glc_symporter_sf"/>
</dbReference>
<dbReference type="Gene3D" id="1.20.1730.10">
    <property type="entry name" value="Sodium/glucose cotransporter"/>
    <property type="match status" value="1"/>
</dbReference>
<accession>A0A0B8NY75</accession>
<protein>
    <submittedName>
        <fullName evidence="2">Sodium-solute symporter</fullName>
    </submittedName>
</protein>
<comment type="caution">
    <text evidence="2">The sequence shown here is derived from an EMBL/GenBank/DDBJ whole genome shotgun (WGS) entry which is preliminary data.</text>
</comment>
<evidence type="ECO:0000313" key="2">
    <source>
        <dbReference type="EMBL" id="GAM55679.1"/>
    </source>
</evidence>
<name>A0A0B8NY75_9VIBR</name>
<evidence type="ECO:0000256" key="1">
    <source>
        <dbReference type="SAM" id="Phobius"/>
    </source>
</evidence>
<feature type="transmembrane region" description="Helical" evidence="1">
    <location>
        <begin position="34"/>
        <end position="55"/>
    </location>
</feature>
<gene>
    <name evidence="2" type="ORF">JCM19231_743</name>
</gene>
<dbReference type="AlphaFoldDB" id="A0A0B8NY75"/>
<dbReference type="Proteomes" id="UP000031671">
    <property type="component" value="Unassembled WGS sequence"/>
</dbReference>
<organism evidence="2 3">
    <name type="scientific">Vibrio ishigakensis</name>
    <dbReference type="NCBI Taxonomy" id="1481914"/>
    <lineage>
        <taxon>Bacteria</taxon>
        <taxon>Pseudomonadati</taxon>
        <taxon>Pseudomonadota</taxon>
        <taxon>Gammaproteobacteria</taxon>
        <taxon>Vibrionales</taxon>
        <taxon>Vibrionaceae</taxon>
        <taxon>Vibrio</taxon>
    </lineage>
</organism>